<dbReference type="AlphaFoldDB" id="A0A6I9QNR2"/>
<dbReference type="KEGG" id="egu:105038425"/>
<name>A0A6I9QNR2_ELAGV</name>
<dbReference type="Proteomes" id="UP000504607">
    <property type="component" value="Chromosome 2"/>
</dbReference>
<organism evidence="2 3">
    <name type="scientific">Elaeis guineensis var. tenera</name>
    <name type="common">Oil palm</name>
    <dbReference type="NCBI Taxonomy" id="51953"/>
    <lineage>
        <taxon>Eukaryota</taxon>
        <taxon>Viridiplantae</taxon>
        <taxon>Streptophyta</taxon>
        <taxon>Embryophyta</taxon>
        <taxon>Tracheophyta</taxon>
        <taxon>Spermatophyta</taxon>
        <taxon>Magnoliopsida</taxon>
        <taxon>Liliopsida</taxon>
        <taxon>Arecaceae</taxon>
        <taxon>Arecoideae</taxon>
        <taxon>Cocoseae</taxon>
        <taxon>Elaeidinae</taxon>
        <taxon>Elaeis</taxon>
    </lineage>
</organism>
<feature type="region of interest" description="Disordered" evidence="1">
    <location>
        <begin position="118"/>
        <end position="160"/>
    </location>
</feature>
<reference evidence="3" key="1">
    <citation type="submission" date="2025-08" db="UniProtKB">
        <authorList>
            <consortium name="RefSeq"/>
        </authorList>
    </citation>
    <scope>IDENTIFICATION</scope>
</reference>
<evidence type="ECO:0000313" key="3">
    <source>
        <dbReference type="RefSeq" id="XP_010912538.1"/>
    </source>
</evidence>
<dbReference type="OrthoDB" id="685203at2759"/>
<dbReference type="RefSeq" id="XP_010912538.1">
    <property type="nucleotide sequence ID" value="XM_010914236.2"/>
</dbReference>
<dbReference type="InParanoid" id="A0A6I9QNR2"/>
<gene>
    <name evidence="3" type="primary">LOC105038425</name>
</gene>
<feature type="compositionally biased region" description="Low complexity" evidence="1">
    <location>
        <begin position="148"/>
        <end position="160"/>
    </location>
</feature>
<feature type="compositionally biased region" description="Pro residues" evidence="1">
    <location>
        <begin position="41"/>
        <end position="51"/>
    </location>
</feature>
<accession>A0A6I9QNR2</accession>
<dbReference type="FunCoup" id="A0A6I9QNR2">
    <property type="interactions" value="94"/>
</dbReference>
<feature type="compositionally biased region" description="Low complexity" evidence="1">
    <location>
        <begin position="78"/>
        <end position="89"/>
    </location>
</feature>
<feature type="compositionally biased region" description="Polar residues" evidence="1">
    <location>
        <begin position="27"/>
        <end position="40"/>
    </location>
</feature>
<feature type="region of interest" description="Disordered" evidence="1">
    <location>
        <begin position="1"/>
        <end position="97"/>
    </location>
</feature>
<sequence>MRMDESFKRPGSIPFKWEIQPGIPKPDTQSTTSSPWTTKLSPPPSMTPPSQSPRIFTSPLRPKLSPLPYSTPPSPFQSPSIARSASASPSKRRGHQILQSKIHAFSHEVAVVSQGCFPVPPIRRKDDKKSMGRGGIEMNLPSRHRSMSNRSSPSFSSPFRKSSWARDQVEVADRWLF</sequence>
<keyword evidence="2" id="KW-1185">Reference proteome</keyword>
<protein>
    <submittedName>
        <fullName evidence="3">Uncharacterized protein LOC105038425</fullName>
    </submittedName>
</protein>
<proteinExistence type="predicted"/>
<evidence type="ECO:0000313" key="2">
    <source>
        <dbReference type="Proteomes" id="UP000504607"/>
    </source>
</evidence>
<dbReference type="PANTHER" id="PTHR35466">
    <property type="entry name" value="SERINE/ARGININE REPETITIVE MATRIX PROTEIN 1"/>
    <property type="match status" value="1"/>
</dbReference>
<dbReference type="GeneID" id="105038425"/>
<dbReference type="PANTHER" id="PTHR35466:SF4">
    <property type="entry name" value="EXPRESSED PROTEIN"/>
    <property type="match status" value="1"/>
</dbReference>
<evidence type="ECO:0000256" key="1">
    <source>
        <dbReference type="SAM" id="MobiDB-lite"/>
    </source>
</evidence>